<dbReference type="Pfam" id="PF00534">
    <property type="entry name" value="Glycos_transf_1"/>
    <property type="match status" value="1"/>
</dbReference>
<dbReference type="SUPFAM" id="SSF53756">
    <property type="entry name" value="UDP-Glycosyltransferase/glycogen phosphorylase"/>
    <property type="match status" value="1"/>
</dbReference>
<protein>
    <submittedName>
        <fullName evidence="4">Glycosyltransferase</fullName>
    </submittedName>
</protein>
<evidence type="ECO:0000313" key="5">
    <source>
        <dbReference type="Proteomes" id="UP000428260"/>
    </source>
</evidence>
<dbReference type="Proteomes" id="UP000428260">
    <property type="component" value="Chromosome"/>
</dbReference>
<dbReference type="InterPro" id="IPR028098">
    <property type="entry name" value="Glyco_trans_4-like_N"/>
</dbReference>
<gene>
    <name evidence="4" type="ORF">GM418_09545</name>
</gene>
<reference evidence="4 5" key="1">
    <citation type="submission" date="2019-11" db="EMBL/GenBank/DDBJ databases">
        <authorList>
            <person name="Zheng R.K."/>
            <person name="Sun C.M."/>
        </authorList>
    </citation>
    <scope>NUCLEOTIDE SEQUENCE [LARGE SCALE GENOMIC DNA]</scope>
    <source>
        <strain evidence="4 5">WC007</strain>
    </source>
</reference>
<dbReference type="KEGG" id="mcos:GM418_09545"/>
<keyword evidence="1 4" id="KW-0808">Transferase</keyword>
<dbReference type="AlphaFoldDB" id="A0A6I6JUR0"/>
<dbReference type="Pfam" id="PF13439">
    <property type="entry name" value="Glyco_transf_4"/>
    <property type="match status" value="1"/>
</dbReference>
<organism evidence="4 5">
    <name type="scientific">Maribellus comscasis</name>
    <dbReference type="NCBI Taxonomy" id="2681766"/>
    <lineage>
        <taxon>Bacteria</taxon>
        <taxon>Pseudomonadati</taxon>
        <taxon>Bacteroidota</taxon>
        <taxon>Bacteroidia</taxon>
        <taxon>Marinilabiliales</taxon>
        <taxon>Prolixibacteraceae</taxon>
        <taxon>Maribellus</taxon>
    </lineage>
</organism>
<keyword evidence="5" id="KW-1185">Reference proteome</keyword>
<dbReference type="GO" id="GO:0016757">
    <property type="term" value="F:glycosyltransferase activity"/>
    <property type="evidence" value="ECO:0007669"/>
    <property type="project" value="InterPro"/>
</dbReference>
<name>A0A6I6JUR0_9BACT</name>
<evidence type="ECO:0000259" key="2">
    <source>
        <dbReference type="Pfam" id="PF00534"/>
    </source>
</evidence>
<evidence type="ECO:0000256" key="1">
    <source>
        <dbReference type="ARBA" id="ARBA00022679"/>
    </source>
</evidence>
<dbReference type="RefSeq" id="WP_158865474.1">
    <property type="nucleotide sequence ID" value="NZ_CP046401.1"/>
</dbReference>
<proteinExistence type="predicted"/>
<dbReference type="EMBL" id="CP046401">
    <property type="protein sequence ID" value="QGY43892.1"/>
    <property type="molecule type" value="Genomic_DNA"/>
</dbReference>
<evidence type="ECO:0000259" key="3">
    <source>
        <dbReference type="Pfam" id="PF13439"/>
    </source>
</evidence>
<dbReference type="PANTHER" id="PTHR46401:SF2">
    <property type="entry name" value="GLYCOSYLTRANSFERASE WBBK-RELATED"/>
    <property type="match status" value="1"/>
</dbReference>
<feature type="domain" description="Glycosyl transferase family 1" evidence="2">
    <location>
        <begin position="194"/>
        <end position="346"/>
    </location>
</feature>
<dbReference type="Gene3D" id="3.40.50.2000">
    <property type="entry name" value="Glycogen Phosphorylase B"/>
    <property type="match status" value="2"/>
</dbReference>
<feature type="domain" description="Glycosyltransferase subfamily 4-like N-terminal" evidence="3">
    <location>
        <begin position="16"/>
        <end position="176"/>
    </location>
</feature>
<sequence length="369" mass="41995">MKIGFDAKRAFLNSSGLGNYSRNTLNALHQYYPDNHYILFTPEIKKKLFHHYEKFDVISPDSPTSKIFKSLWRSFSVSGYLNKRELDVFHGLSNELPAGIHKTSVPSVVTIHDLIFLRFPEFYKPIDRNIYYRKVKYACAASTKIHAISKQTKADIVNYFHIDPEKIEVVYQSVSPKFFKIQNTGELLKKYELPEKFILSVGTIEHRKNQLAILKAIRSSEIKTTVVFVGTPTIYSAELLKFISENKLENQVKFLSNIPKKDLAGLYQMATLSIYISFFEGFGLPVIESMASGCPVITSNVSCLPETAGDAAILCDPKNIEEIGAALTKLIENKKEREKYIAKGHEWAKHFHPACFSEKMISLYSQVLS</sequence>
<accession>A0A6I6JUR0</accession>
<dbReference type="InterPro" id="IPR001296">
    <property type="entry name" value="Glyco_trans_1"/>
</dbReference>
<dbReference type="PANTHER" id="PTHR46401">
    <property type="entry name" value="GLYCOSYLTRANSFERASE WBBK-RELATED"/>
    <property type="match status" value="1"/>
</dbReference>
<evidence type="ECO:0000313" key="4">
    <source>
        <dbReference type="EMBL" id="QGY43892.1"/>
    </source>
</evidence>
<dbReference type="CDD" id="cd03809">
    <property type="entry name" value="GT4_MtfB-like"/>
    <property type="match status" value="1"/>
</dbReference>